<comment type="caution">
    <text evidence="2">The sequence shown here is derived from an EMBL/GenBank/DDBJ whole genome shotgun (WGS) entry which is preliminary data.</text>
</comment>
<keyword evidence="1" id="KW-0472">Membrane</keyword>
<dbReference type="Proteomes" id="UP001295423">
    <property type="component" value="Unassembled WGS sequence"/>
</dbReference>
<gene>
    <name evidence="2" type="ORF">CYCCA115_LOCUS3660</name>
</gene>
<dbReference type="EMBL" id="CAKOGP040000335">
    <property type="protein sequence ID" value="CAJ1934246.1"/>
    <property type="molecule type" value="Genomic_DNA"/>
</dbReference>
<evidence type="ECO:0000313" key="2">
    <source>
        <dbReference type="EMBL" id="CAJ1934246.1"/>
    </source>
</evidence>
<reference evidence="2" key="1">
    <citation type="submission" date="2023-08" db="EMBL/GenBank/DDBJ databases">
        <authorList>
            <person name="Audoor S."/>
            <person name="Bilcke G."/>
        </authorList>
    </citation>
    <scope>NUCLEOTIDE SEQUENCE</scope>
</reference>
<feature type="transmembrane region" description="Helical" evidence="1">
    <location>
        <begin position="44"/>
        <end position="62"/>
    </location>
</feature>
<protein>
    <submittedName>
        <fullName evidence="2">Uncharacterized protein</fullName>
    </submittedName>
</protein>
<keyword evidence="3" id="KW-1185">Reference proteome</keyword>
<keyword evidence="1" id="KW-1133">Transmembrane helix</keyword>
<accession>A0AAD2FF23</accession>
<name>A0AAD2FF23_9STRA</name>
<evidence type="ECO:0000313" key="3">
    <source>
        <dbReference type="Proteomes" id="UP001295423"/>
    </source>
</evidence>
<evidence type="ECO:0000256" key="1">
    <source>
        <dbReference type="SAM" id="Phobius"/>
    </source>
</evidence>
<organism evidence="2 3">
    <name type="scientific">Cylindrotheca closterium</name>
    <dbReference type="NCBI Taxonomy" id="2856"/>
    <lineage>
        <taxon>Eukaryota</taxon>
        <taxon>Sar</taxon>
        <taxon>Stramenopiles</taxon>
        <taxon>Ochrophyta</taxon>
        <taxon>Bacillariophyta</taxon>
        <taxon>Bacillariophyceae</taxon>
        <taxon>Bacillariophycidae</taxon>
        <taxon>Bacillariales</taxon>
        <taxon>Bacillariaceae</taxon>
        <taxon>Cylindrotheca</taxon>
    </lineage>
</organism>
<proteinExistence type="predicted"/>
<dbReference type="AlphaFoldDB" id="A0AAD2FF23"/>
<keyword evidence="1" id="KW-0812">Transmembrane</keyword>
<sequence length="144" mass="16540">MYAKKRPPTPVVAKISSWSVVQHCTAIQVGLASITFGIAQVATWGYVFPALIAMFVPFRIHVVSRFFSKEDLEYLDPVEDSDEDYSDEQRELHKVDRDVDKAEVIHGFSELRMKDVDHNASEYYDHHPDVAETVLRNRQRSITS</sequence>